<evidence type="ECO:0000256" key="1">
    <source>
        <dbReference type="ARBA" id="ARBA00012513"/>
    </source>
</evidence>
<protein>
    <recommendedName>
        <fullName evidence="1">non-specific serine/threonine protein kinase</fullName>
        <ecNumber evidence="1">2.7.11.1</ecNumber>
    </recommendedName>
</protein>
<comment type="catalytic activity">
    <reaction evidence="7">
        <text>L-threonyl-[protein] + ATP = O-phospho-L-threonyl-[protein] + ADP + H(+)</text>
        <dbReference type="Rhea" id="RHEA:46608"/>
        <dbReference type="Rhea" id="RHEA-COMP:11060"/>
        <dbReference type="Rhea" id="RHEA-COMP:11605"/>
        <dbReference type="ChEBI" id="CHEBI:15378"/>
        <dbReference type="ChEBI" id="CHEBI:30013"/>
        <dbReference type="ChEBI" id="CHEBI:30616"/>
        <dbReference type="ChEBI" id="CHEBI:61977"/>
        <dbReference type="ChEBI" id="CHEBI:456216"/>
        <dbReference type="EC" id="2.7.11.1"/>
    </reaction>
</comment>
<organism evidence="10 11">
    <name type="scientific">Gymnopilus junonius</name>
    <name type="common">Spectacular rustgill mushroom</name>
    <name type="synonym">Gymnopilus spectabilis subsp. junonius</name>
    <dbReference type="NCBI Taxonomy" id="109634"/>
    <lineage>
        <taxon>Eukaryota</taxon>
        <taxon>Fungi</taxon>
        <taxon>Dikarya</taxon>
        <taxon>Basidiomycota</taxon>
        <taxon>Agaricomycotina</taxon>
        <taxon>Agaricomycetes</taxon>
        <taxon>Agaricomycetidae</taxon>
        <taxon>Agaricales</taxon>
        <taxon>Agaricineae</taxon>
        <taxon>Hymenogastraceae</taxon>
        <taxon>Gymnopilus</taxon>
    </lineage>
</organism>
<evidence type="ECO:0000256" key="5">
    <source>
        <dbReference type="ARBA" id="ARBA00022777"/>
    </source>
</evidence>
<dbReference type="Proteomes" id="UP000724874">
    <property type="component" value="Unassembled WGS sequence"/>
</dbReference>
<comment type="caution">
    <text evidence="10">The sequence shown here is derived from an EMBL/GenBank/DDBJ whole genome shotgun (WGS) entry which is preliminary data.</text>
</comment>
<dbReference type="InterPro" id="IPR011009">
    <property type="entry name" value="Kinase-like_dom_sf"/>
</dbReference>
<keyword evidence="2" id="KW-0723">Serine/threonine-protein kinase</keyword>
<dbReference type="EC" id="2.7.11.1" evidence="1"/>
<dbReference type="GO" id="GO:0004674">
    <property type="term" value="F:protein serine/threonine kinase activity"/>
    <property type="evidence" value="ECO:0007669"/>
    <property type="project" value="UniProtKB-KW"/>
</dbReference>
<dbReference type="GO" id="GO:0005634">
    <property type="term" value="C:nucleus"/>
    <property type="evidence" value="ECO:0007669"/>
    <property type="project" value="TreeGrafter"/>
</dbReference>
<evidence type="ECO:0000313" key="11">
    <source>
        <dbReference type="Proteomes" id="UP000724874"/>
    </source>
</evidence>
<dbReference type="OrthoDB" id="5979581at2759"/>
<dbReference type="PANTHER" id="PTHR47634:SF9">
    <property type="entry name" value="PROTEIN KINASE DOMAIN-CONTAINING PROTEIN-RELATED"/>
    <property type="match status" value="1"/>
</dbReference>
<dbReference type="PANTHER" id="PTHR47634">
    <property type="entry name" value="PROTEIN KINASE DOMAIN-CONTAINING PROTEIN-RELATED"/>
    <property type="match status" value="1"/>
</dbReference>
<reference evidence="10" key="1">
    <citation type="submission" date="2020-11" db="EMBL/GenBank/DDBJ databases">
        <authorList>
            <consortium name="DOE Joint Genome Institute"/>
            <person name="Ahrendt S."/>
            <person name="Riley R."/>
            <person name="Andreopoulos W."/>
            <person name="LaButti K."/>
            <person name="Pangilinan J."/>
            <person name="Ruiz-duenas F.J."/>
            <person name="Barrasa J.M."/>
            <person name="Sanchez-Garcia M."/>
            <person name="Camarero S."/>
            <person name="Miyauchi S."/>
            <person name="Serrano A."/>
            <person name="Linde D."/>
            <person name="Babiker R."/>
            <person name="Drula E."/>
            <person name="Ayuso-Fernandez I."/>
            <person name="Pacheco R."/>
            <person name="Padilla G."/>
            <person name="Ferreira P."/>
            <person name="Barriuso J."/>
            <person name="Kellner H."/>
            <person name="Castanera R."/>
            <person name="Alfaro M."/>
            <person name="Ramirez L."/>
            <person name="Pisabarro A.G."/>
            <person name="Kuo A."/>
            <person name="Tritt A."/>
            <person name="Lipzen A."/>
            <person name="He G."/>
            <person name="Yan M."/>
            <person name="Ng V."/>
            <person name="Cullen D."/>
            <person name="Martin F."/>
            <person name="Rosso M.-N."/>
            <person name="Henrissat B."/>
            <person name="Hibbett D."/>
            <person name="Martinez A.T."/>
            <person name="Grigoriev I.V."/>
        </authorList>
    </citation>
    <scope>NUCLEOTIDE SEQUENCE</scope>
    <source>
        <strain evidence="10">AH 44721</strain>
    </source>
</reference>
<dbReference type="GO" id="GO:0000245">
    <property type="term" value="P:spliceosomal complex assembly"/>
    <property type="evidence" value="ECO:0007669"/>
    <property type="project" value="TreeGrafter"/>
</dbReference>
<evidence type="ECO:0000256" key="2">
    <source>
        <dbReference type="ARBA" id="ARBA00022527"/>
    </source>
</evidence>
<evidence type="ECO:0000259" key="9">
    <source>
        <dbReference type="PROSITE" id="PS50011"/>
    </source>
</evidence>
<keyword evidence="3" id="KW-0808">Transferase</keyword>
<proteinExistence type="predicted"/>
<evidence type="ECO:0000313" key="10">
    <source>
        <dbReference type="EMBL" id="KAF8869922.1"/>
    </source>
</evidence>
<dbReference type="PROSITE" id="PS50011">
    <property type="entry name" value="PROTEIN_KINASE_DOM"/>
    <property type="match status" value="1"/>
</dbReference>
<dbReference type="GO" id="GO:0050684">
    <property type="term" value="P:regulation of mRNA processing"/>
    <property type="evidence" value="ECO:0007669"/>
    <property type="project" value="TreeGrafter"/>
</dbReference>
<sequence length="184" mass="21165">MNTLRSFCLPRFLTTFSARNANAIAVQDWTAVEESLQDYGPNGYHPVSIGDVLDSHYRVIQKLGWGVYSTVWLFQNERYVIRPPCLATNAPEIHELDYLHYMRTYSPSHPGYSHVIQLLDYFYHHGPNGRHLCLVTDAMAQDLSSFAGQWKNRRLPVSFVKQATRQVLLGLEYLHNCNIIHTGL</sequence>
<evidence type="ECO:0000256" key="4">
    <source>
        <dbReference type="ARBA" id="ARBA00022741"/>
    </source>
</evidence>
<name>A0A9P5N6U7_GYMJU</name>
<feature type="domain" description="Protein kinase" evidence="9">
    <location>
        <begin position="57"/>
        <end position="184"/>
    </location>
</feature>
<dbReference type="GO" id="GO:0005737">
    <property type="term" value="C:cytoplasm"/>
    <property type="evidence" value="ECO:0007669"/>
    <property type="project" value="TreeGrafter"/>
</dbReference>
<dbReference type="AlphaFoldDB" id="A0A9P5N6U7"/>
<dbReference type="InterPro" id="IPR051334">
    <property type="entry name" value="SRPK"/>
</dbReference>
<keyword evidence="4" id="KW-0547">Nucleotide-binding</keyword>
<gene>
    <name evidence="10" type="ORF">CPB84DRAFT_1738818</name>
</gene>
<dbReference type="GO" id="GO:0005524">
    <property type="term" value="F:ATP binding"/>
    <property type="evidence" value="ECO:0007669"/>
    <property type="project" value="UniProtKB-KW"/>
</dbReference>
<comment type="catalytic activity">
    <reaction evidence="8">
        <text>L-seryl-[protein] + ATP = O-phospho-L-seryl-[protein] + ADP + H(+)</text>
        <dbReference type="Rhea" id="RHEA:17989"/>
        <dbReference type="Rhea" id="RHEA-COMP:9863"/>
        <dbReference type="Rhea" id="RHEA-COMP:11604"/>
        <dbReference type="ChEBI" id="CHEBI:15378"/>
        <dbReference type="ChEBI" id="CHEBI:29999"/>
        <dbReference type="ChEBI" id="CHEBI:30616"/>
        <dbReference type="ChEBI" id="CHEBI:83421"/>
        <dbReference type="ChEBI" id="CHEBI:456216"/>
        <dbReference type="EC" id="2.7.11.1"/>
    </reaction>
</comment>
<dbReference type="InterPro" id="IPR000719">
    <property type="entry name" value="Prot_kinase_dom"/>
</dbReference>
<keyword evidence="11" id="KW-1185">Reference proteome</keyword>
<keyword evidence="5 10" id="KW-0418">Kinase</keyword>
<dbReference type="SUPFAM" id="SSF56112">
    <property type="entry name" value="Protein kinase-like (PK-like)"/>
    <property type="match status" value="1"/>
</dbReference>
<evidence type="ECO:0000256" key="8">
    <source>
        <dbReference type="ARBA" id="ARBA00048679"/>
    </source>
</evidence>
<keyword evidence="6" id="KW-0067">ATP-binding</keyword>
<dbReference type="Gene3D" id="1.10.510.10">
    <property type="entry name" value="Transferase(Phosphotransferase) domain 1"/>
    <property type="match status" value="1"/>
</dbReference>
<evidence type="ECO:0000256" key="7">
    <source>
        <dbReference type="ARBA" id="ARBA00047899"/>
    </source>
</evidence>
<evidence type="ECO:0000256" key="6">
    <source>
        <dbReference type="ARBA" id="ARBA00022840"/>
    </source>
</evidence>
<dbReference type="EMBL" id="JADNYJ010000392">
    <property type="protein sequence ID" value="KAF8869922.1"/>
    <property type="molecule type" value="Genomic_DNA"/>
</dbReference>
<dbReference type="Gene3D" id="3.30.200.20">
    <property type="entry name" value="Phosphorylase Kinase, domain 1"/>
    <property type="match status" value="1"/>
</dbReference>
<accession>A0A9P5N6U7</accession>
<evidence type="ECO:0000256" key="3">
    <source>
        <dbReference type="ARBA" id="ARBA00022679"/>
    </source>
</evidence>